<keyword evidence="2" id="KW-0805">Transcription regulation</keyword>
<sequence>MKNVKIQHLRFFVAVYEENSITAAANRVHATQSGVSMQIRDLETILGLTLFDRASTGVTPTKAGDRIYWRATRILLEIDELQEDVATHTDELYGCVRAGIMPTFAKSILAPALIRFSEQNPYVDVKITEGYSEILTTKVANGELDLAVVPGGDIPVGVRSSHVETDIEVLIQRCTTDSQSRELVNLASAPPLKIMLPGPGNARRSKIDQYLSNFCASDHMIMELDSMMTTLDMVNRGEWSAIVPGCLCIANIDDKNMRLSPVLDPPLTVDYLLIEPITKARSKAVQVFAGELCDEIERGCQQCRDQFTS</sequence>
<dbReference type="Pfam" id="PF03466">
    <property type="entry name" value="LysR_substrate"/>
    <property type="match status" value="1"/>
</dbReference>
<dbReference type="KEGG" id="sedi:EBB79_21280"/>
<dbReference type="Pfam" id="PF00126">
    <property type="entry name" value="HTH_1"/>
    <property type="match status" value="1"/>
</dbReference>
<evidence type="ECO:0000256" key="3">
    <source>
        <dbReference type="ARBA" id="ARBA00023125"/>
    </source>
</evidence>
<proteinExistence type="inferred from homology"/>
<feature type="domain" description="HTH lysR-type" evidence="5">
    <location>
        <begin position="4"/>
        <end position="61"/>
    </location>
</feature>
<evidence type="ECO:0000256" key="1">
    <source>
        <dbReference type="ARBA" id="ARBA00009437"/>
    </source>
</evidence>
<reference evidence="6 7" key="1">
    <citation type="submission" date="2018-10" db="EMBL/GenBank/DDBJ databases">
        <title>Parasedimentitalea marina sp. nov., a psychrophilic bacterium isolated from deep seawater of the New Britain Trench.</title>
        <authorList>
            <person name="Cao J."/>
        </authorList>
    </citation>
    <scope>NUCLEOTIDE SEQUENCE [LARGE SCALE GENOMIC DNA]</scope>
    <source>
        <strain evidence="6 7">W43</strain>
    </source>
</reference>
<dbReference type="InterPro" id="IPR036390">
    <property type="entry name" value="WH_DNA-bd_sf"/>
</dbReference>
<gene>
    <name evidence="6" type="ORF">EBB79_21280</name>
</gene>
<dbReference type="Proteomes" id="UP000283063">
    <property type="component" value="Chromosome"/>
</dbReference>
<dbReference type="SUPFAM" id="SSF46785">
    <property type="entry name" value="Winged helix' DNA-binding domain"/>
    <property type="match status" value="1"/>
</dbReference>
<protein>
    <submittedName>
        <fullName evidence="6">LysR family transcriptional regulator</fullName>
    </submittedName>
</protein>
<dbReference type="RefSeq" id="WP_127750761.1">
    <property type="nucleotide sequence ID" value="NZ_CP033219.1"/>
</dbReference>
<evidence type="ECO:0000259" key="5">
    <source>
        <dbReference type="PROSITE" id="PS50931"/>
    </source>
</evidence>
<keyword evidence="4" id="KW-0804">Transcription</keyword>
<dbReference type="SUPFAM" id="SSF53850">
    <property type="entry name" value="Periplasmic binding protein-like II"/>
    <property type="match status" value="1"/>
</dbReference>
<dbReference type="GO" id="GO:0003700">
    <property type="term" value="F:DNA-binding transcription factor activity"/>
    <property type="evidence" value="ECO:0007669"/>
    <property type="project" value="InterPro"/>
</dbReference>
<dbReference type="InterPro" id="IPR000847">
    <property type="entry name" value="LysR_HTH_N"/>
</dbReference>
<dbReference type="FunFam" id="1.10.10.10:FF:000001">
    <property type="entry name" value="LysR family transcriptional regulator"/>
    <property type="match status" value="1"/>
</dbReference>
<dbReference type="InterPro" id="IPR036388">
    <property type="entry name" value="WH-like_DNA-bd_sf"/>
</dbReference>
<organism evidence="6 7">
    <name type="scientific">Parasedimentitalea marina</name>
    <dbReference type="NCBI Taxonomy" id="2483033"/>
    <lineage>
        <taxon>Bacteria</taxon>
        <taxon>Pseudomonadati</taxon>
        <taxon>Pseudomonadota</taxon>
        <taxon>Alphaproteobacteria</taxon>
        <taxon>Rhodobacterales</taxon>
        <taxon>Paracoccaceae</taxon>
        <taxon>Parasedimentitalea</taxon>
    </lineage>
</organism>
<dbReference type="PRINTS" id="PR00039">
    <property type="entry name" value="HTHLYSR"/>
</dbReference>
<dbReference type="Gene3D" id="1.10.10.10">
    <property type="entry name" value="Winged helix-like DNA-binding domain superfamily/Winged helix DNA-binding domain"/>
    <property type="match status" value="1"/>
</dbReference>
<evidence type="ECO:0000313" key="7">
    <source>
        <dbReference type="Proteomes" id="UP000283063"/>
    </source>
</evidence>
<dbReference type="Gene3D" id="3.40.190.290">
    <property type="match status" value="1"/>
</dbReference>
<accession>A0A3T0N7Z7</accession>
<evidence type="ECO:0000256" key="4">
    <source>
        <dbReference type="ARBA" id="ARBA00023163"/>
    </source>
</evidence>
<evidence type="ECO:0000256" key="2">
    <source>
        <dbReference type="ARBA" id="ARBA00023015"/>
    </source>
</evidence>
<dbReference type="EMBL" id="CP033219">
    <property type="protein sequence ID" value="AZV80174.1"/>
    <property type="molecule type" value="Genomic_DNA"/>
</dbReference>
<keyword evidence="7" id="KW-1185">Reference proteome</keyword>
<dbReference type="AlphaFoldDB" id="A0A3T0N7Z7"/>
<dbReference type="PROSITE" id="PS50931">
    <property type="entry name" value="HTH_LYSR"/>
    <property type="match status" value="1"/>
</dbReference>
<comment type="similarity">
    <text evidence="1">Belongs to the LysR transcriptional regulatory family.</text>
</comment>
<keyword evidence="3" id="KW-0238">DNA-binding</keyword>
<dbReference type="GO" id="GO:0005829">
    <property type="term" value="C:cytosol"/>
    <property type="evidence" value="ECO:0007669"/>
    <property type="project" value="TreeGrafter"/>
</dbReference>
<dbReference type="OrthoDB" id="8479357at2"/>
<dbReference type="GO" id="GO:0003677">
    <property type="term" value="F:DNA binding"/>
    <property type="evidence" value="ECO:0007669"/>
    <property type="project" value="UniProtKB-KW"/>
</dbReference>
<dbReference type="InterPro" id="IPR005119">
    <property type="entry name" value="LysR_subst-bd"/>
</dbReference>
<dbReference type="InterPro" id="IPR050950">
    <property type="entry name" value="HTH-type_LysR_regulators"/>
</dbReference>
<dbReference type="PANTHER" id="PTHR30419">
    <property type="entry name" value="HTH-TYPE TRANSCRIPTIONAL REGULATOR YBHD"/>
    <property type="match status" value="1"/>
</dbReference>
<name>A0A3T0N7Z7_9RHOB</name>
<evidence type="ECO:0000313" key="6">
    <source>
        <dbReference type="EMBL" id="AZV80174.1"/>
    </source>
</evidence>